<protein>
    <submittedName>
        <fullName evidence="1">Uncharacterized protein</fullName>
    </submittedName>
</protein>
<reference evidence="1 2" key="1">
    <citation type="submission" date="2014-07" db="EMBL/GenBank/DDBJ databases">
        <title>Methanogenic archaea and the global carbon cycle.</title>
        <authorList>
            <person name="Henriksen J.R."/>
            <person name="Luke J."/>
            <person name="Reinhart S."/>
            <person name="Benedict M.N."/>
            <person name="Youngblut N.D."/>
            <person name="Metcalf M.E."/>
            <person name="Whitaker R.J."/>
            <person name="Metcalf W.W."/>
        </authorList>
    </citation>
    <scope>NUCLEOTIDE SEQUENCE [LARGE SCALE GENOMIC DNA]</scope>
    <source>
        <strain evidence="1 2">SarPi</strain>
    </source>
</reference>
<dbReference type="Proteomes" id="UP000033116">
    <property type="component" value="Chromosome"/>
</dbReference>
<proteinExistence type="predicted"/>
<dbReference type="PATRIC" id="fig|1434115.4.peg.3615"/>
<sequence>MGTIFYTFLSLNKFRIKNRKKTKILYMRFFTGKDIKQDLYRGKKKSNLKNRKARKANNIKIILKKIQ</sequence>
<evidence type="ECO:0000313" key="1">
    <source>
        <dbReference type="EMBL" id="AKB62831.1"/>
    </source>
</evidence>
<dbReference type="EMBL" id="CP009511">
    <property type="protein sequence ID" value="AKB62831.1"/>
    <property type="molecule type" value="Genomic_DNA"/>
</dbReference>
<organism evidence="1 2">
    <name type="scientific">Methanosarcina mazei SarPi</name>
    <dbReference type="NCBI Taxonomy" id="1434115"/>
    <lineage>
        <taxon>Archaea</taxon>
        <taxon>Methanobacteriati</taxon>
        <taxon>Methanobacteriota</taxon>
        <taxon>Stenosarchaea group</taxon>
        <taxon>Methanomicrobia</taxon>
        <taxon>Methanosarcinales</taxon>
        <taxon>Methanosarcinaceae</taxon>
        <taxon>Methanosarcina</taxon>
    </lineage>
</organism>
<dbReference type="HOGENOM" id="CLU_2802271_0_0_2"/>
<accession>A0A0E3LT35</accession>
<name>A0A0E3LT35_METMZ</name>
<gene>
    <name evidence="1" type="ORF">MSMAP_2846</name>
</gene>
<evidence type="ECO:0000313" key="2">
    <source>
        <dbReference type="Proteomes" id="UP000033116"/>
    </source>
</evidence>
<dbReference type="AlphaFoldDB" id="A0A0E3LT35"/>